<evidence type="ECO:0000313" key="2">
    <source>
        <dbReference type="EMBL" id="ADQ78876.1"/>
    </source>
</evidence>
<keyword evidence="1" id="KW-0812">Transmembrane</keyword>
<keyword evidence="3" id="KW-1185">Reference proteome</keyword>
<name>E4T2D2_PALPW</name>
<feature type="transmembrane region" description="Helical" evidence="1">
    <location>
        <begin position="7"/>
        <end position="25"/>
    </location>
</feature>
<organism evidence="2 3">
    <name type="scientific">Paludibacter propionicigenes (strain DSM 17365 / JCM 13257 / WB4)</name>
    <dbReference type="NCBI Taxonomy" id="694427"/>
    <lineage>
        <taxon>Bacteria</taxon>
        <taxon>Pseudomonadati</taxon>
        <taxon>Bacteroidota</taxon>
        <taxon>Bacteroidia</taxon>
        <taxon>Bacteroidales</taxon>
        <taxon>Paludibacteraceae</taxon>
        <taxon>Paludibacter</taxon>
    </lineage>
</organism>
<dbReference type="RefSeq" id="WP_013444245.1">
    <property type="nucleotide sequence ID" value="NC_014734.1"/>
</dbReference>
<evidence type="ECO:0000256" key="1">
    <source>
        <dbReference type="SAM" id="Phobius"/>
    </source>
</evidence>
<protein>
    <recommendedName>
        <fullName evidence="4">Transmembrane protein</fullName>
    </recommendedName>
</protein>
<dbReference type="HOGENOM" id="CLU_145285_0_0_10"/>
<dbReference type="OrthoDB" id="1075618at2"/>
<feature type="transmembrane region" description="Helical" evidence="1">
    <location>
        <begin position="78"/>
        <end position="99"/>
    </location>
</feature>
<dbReference type="EMBL" id="CP002345">
    <property type="protein sequence ID" value="ADQ78876.1"/>
    <property type="molecule type" value="Genomic_DNA"/>
</dbReference>
<evidence type="ECO:0000313" key="3">
    <source>
        <dbReference type="Proteomes" id="UP000008718"/>
    </source>
</evidence>
<evidence type="ECO:0008006" key="4">
    <source>
        <dbReference type="Google" id="ProtNLM"/>
    </source>
</evidence>
<proteinExistence type="predicted"/>
<keyword evidence="1" id="KW-1133">Transmembrane helix</keyword>
<dbReference type="KEGG" id="ppn:Palpr_0720"/>
<accession>E4T2D2</accession>
<sequence length="138" mass="14994">MLKLGGYLNIIIAGGHIIGLFWADAMFEVTGIGNDMKELAQINPLLPYILTIIVAIAFLIFGLYGLSADGKIKKLPFLKIGIFGISGIYIFRGFGGLLLNTIQGTNSLIETTYSLIALAIGLLFLFGCLKKWTLIPKK</sequence>
<feature type="transmembrane region" description="Helical" evidence="1">
    <location>
        <begin position="45"/>
        <end position="66"/>
    </location>
</feature>
<keyword evidence="1" id="KW-0472">Membrane</keyword>
<dbReference type="AlphaFoldDB" id="E4T2D2"/>
<dbReference type="STRING" id="694427.Palpr_0720"/>
<dbReference type="Proteomes" id="UP000008718">
    <property type="component" value="Chromosome"/>
</dbReference>
<reference key="1">
    <citation type="submission" date="2010-11" db="EMBL/GenBank/DDBJ databases">
        <title>The complete genome of Paludibacter propionicigenes DSM 17365.</title>
        <authorList>
            <consortium name="US DOE Joint Genome Institute (JGI-PGF)"/>
            <person name="Lucas S."/>
            <person name="Copeland A."/>
            <person name="Lapidus A."/>
            <person name="Bruce D."/>
            <person name="Goodwin L."/>
            <person name="Pitluck S."/>
            <person name="Kyrpides N."/>
            <person name="Mavromatis K."/>
            <person name="Ivanova N."/>
            <person name="Munk A.C."/>
            <person name="Brettin T."/>
            <person name="Detter J.C."/>
            <person name="Han C."/>
            <person name="Tapia R."/>
            <person name="Land M."/>
            <person name="Hauser L."/>
            <person name="Markowitz V."/>
            <person name="Cheng J.-F."/>
            <person name="Hugenholtz P."/>
            <person name="Woyke T."/>
            <person name="Wu D."/>
            <person name="Gronow S."/>
            <person name="Wellnitz S."/>
            <person name="Brambilla E."/>
            <person name="Klenk H.-P."/>
            <person name="Eisen J.A."/>
        </authorList>
    </citation>
    <scope>NUCLEOTIDE SEQUENCE</scope>
    <source>
        <strain>WB4</strain>
    </source>
</reference>
<gene>
    <name evidence="2" type="ordered locus">Palpr_0720</name>
</gene>
<feature type="transmembrane region" description="Helical" evidence="1">
    <location>
        <begin position="111"/>
        <end position="129"/>
    </location>
</feature>
<dbReference type="eggNOG" id="ENOG50312JT">
    <property type="taxonomic scope" value="Bacteria"/>
</dbReference>
<reference evidence="2 3" key="2">
    <citation type="journal article" date="2011" name="Stand. Genomic Sci.">
        <title>Complete genome sequence of Paludibacter propionicigenes type strain (WB4).</title>
        <authorList>
            <person name="Gronow S."/>
            <person name="Munk C."/>
            <person name="Lapidus A."/>
            <person name="Nolan M."/>
            <person name="Lucas S."/>
            <person name="Hammon N."/>
            <person name="Deshpande S."/>
            <person name="Cheng J.F."/>
            <person name="Tapia R."/>
            <person name="Han C."/>
            <person name="Goodwin L."/>
            <person name="Pitluck S."/>
            <person name="Liolios K."/>
            <person name="Ivanova N."/>
            <person name="Mavromatis K."/>
            <person name="Mikhailova N."/>
            <person name="Pati A."/>
            <person name="Chen A."/>
            <person name="Palaniappan K."/>
            <person name="Land M."/>
            <person name="Hauser L."/>
            <person name="Chang Y.J."/>
            <person name="Jeffries C.D."/>
            <person name="Brambilla E."/>
            <person name="Rohde M."/>
            <person name="Goker M."/>
            <person name="Detter J.C."/>
            <person name="Woyke T."/>
            <person name="Bristow J."/>
            <person name="Eisen J.A."/>
            <person name="Markowitz V."/>
            <person name="Hugenholtz P."/>
            <person name="Kyrpides N.C."/>
            <person name="Klenk H.P."/>
        </authorList>
    </citation>
    <scope>NUCLEOTIDE SEQUENCE [LARGE SCALE GENOMIC DNA]</scope>
    <source>
        <strain evidence="3">DSM 17365 / JCM 13257 / WB4</strain>
    </source>
</reference>